<organism evidence="1 2">
    <name type="scientific">Chara braunii</name>
    <name type="common">Braun's stonewort</name>
    <dbReference type="NCBI Taxonomy" id="69332"/>
    <lineage>
        <taxon>Eukaryota</taxon>
        <taxon>Viridiplantae</taxon>
        <taxon>Streptophyta</taxon>
        <taxon>Charophyceae</taxon>
        <taxon>Charales</taxon>
        <taxon>Characeae</taxon>
        <taxon>Chara</taxon>
    </lineage>
</organism>
<sequence length="511" mass="59011">MEATFSTPRIMDSIFSTPRIMESIFSTPQTMRPKTHIRLAKPFPPYARSVRYFDGVTTIHGATAEDFDEDPWMTVVPCMDGHIDGWYDGNWATMESRCPWASQYKFANMLEFENLIPQPDAVPRHKFLNHMRRALGCISCHFSRLECHYVRSSARTWGGSRKQKLVDCARHCSFLEQYPLRVMSSRPSTSVSMSPETHMRLSPEKHMRLARPFSPCARSERHHDGQTWIDEAVKEDFDEDPWMTVVPYMNRHLDEWNDNDWKAMERACPWASNYKFANMLEFGSLIALPDGVLQRKTLDNKGKPIRYRTSFRSRLGCEYITSSPRTWGSSQKQELVDWARHCSFLEHYLPRCPGTSPQAISYCCVRLTDDGSPFARVLCVASSNKSRKLVDVVVLVAWNEMVLQGSKFKPVMSRPDVDGRSDFVREGRVRCLSLWHEVEEKVSDIRDCTRNSLARSGGFVRMKYMSVFLENATVHEPQSHVYGSSMNAMYGFGSRPHPRETPYVTRYGRVV</sequence>
<proteinExistence type="predicted"/>
<name>A0A388KP08_CHABU</name>
<accession>A0A388KP08</accession>
<reference evidence="1 2" key="1">
    <citation type="journal article" date="2018" name="Cell">
        <title>The Chara Genome: Secondary Complexity and Implications for Plant Terrestrialization.</title>
        <authorList>
            <person name="Nishiyama T."/>
            <person name="Sakayama H."/>
            <person name="Vries J.D."/>
            <person name="Buschmann H."/>
            <person name="Saint-Marcoux D."/>
            <person name="Ullrich K.K."/>
            <person name="Haas F.B."/>
            <person name="Vanderstraeten L."/>
            <person name="Becker D."/>
            <person name="Lang D."/>
            <person name="Vosolsobe S."/>
            <person name="Rombauts S."/>
            <person name="Wilhelmsson P.K.I."/>
            <person name="Janitza P."/>
            <person name="Kern R."/>
            <person name="Heyl A."/>
            <person name="Rumpler F."/>
            <person name="Villalobos L.I.A.C."/>
            <person name="Clay J.M."/>
            <person name="Skokan R."/>
            <person name="Toyoda A."/>
            <person name="Suzuki Y."/>
            <person name="Kagoshima H."/>
            <person name="Schijlen E."/>
            <person name="Tajeshwar N."/>
            <person name="Catarino B."/>
            <person name="Hetherington A.J."/>
            <person name="Saltykova A."/>
            <person name="Bonnot C."/>
            <person name="Breuninger H."/>
            <person name="Symeonidi A."/>
            <person name="Radhakrishnan G.V."/>
            <person name="Van Nieuwerburgh F."/>
            <person name="Deforce D."/>
            <person name="Chang C."/>
            <person name="Karol K.G."/>
            <person name="Hedrich R."/>
            <person name="Ulvskov P."/>
            <person name="Glockner G."/>
            <person name="Delwiche C.F."/>
            <person name="Petrasek J."/>
            <person name="Van de Peer Y."/>
            <person name="Friml J."/>
            <person name="Beilby M."/>
            <person name="Dolan L."/>
            <person name="Kohara Y."/>
            <person name="Sugano S."/>
            <person name="Fujiyama A."/>
            <person name="Delaux P.-M."/>
            <person name="Quint M."/>
            <person name="TheiBen G."/>
            <person name="Hagemann M."/>
            <person name="Harholt J."/>
            <person name="Dunand C."/>
            <person name="Zachgo S."/>
            <person name="Langdale J."/>
            <person name="Maumus F."/>
            <person name="Straeten D.V.D."/>
            <person name="Gould S.B."/>
            <person name="Rensing S.A."/>
        </authorList>
    </citation>
    <scope>NUCLEOTIDE SEQUENCE [LARGE SCALE GENOMIC DNA]</scope>
    <source>
        <strain evidence="1 2">S276</strain>
    </source>
</reference>
<dbReference type="EMBL" id="BFEA01000153">
    <property type="protein sequence ID" value="GBG71789.1"/>
    <property type="molecule type" value="Genomic_DNA"/>
</dbReference>
<dbReference type="Gramene" id="GBG71789">
    <property type="protein sequence ID" value="GBG71789"/>
    <property type="gene ID" value="CBR_g9198"/>
</dbReference>
<keyword evidence="2" id="KW-1185">Reference proteome</keyword>
<protein>
    <submittedName>
        <fullName evidence="1">Uncharacterized protein</fullName>
    </submittedName>
</protein>
<evidence type="ECO:0000313" key="1">
    <source>
        <dbReference type="EMBL" id="GBG71789.1"/>
    </source>
</evidence>
<gene>
    <name evidence="1" type="ORF">CBR_g9198</name>
</gene>
<comment type="caution">
    <text evidence="1">The sequence shown here is derived from an EMBL/GenBank/DDBJ whole genome shotgun (WGS) entry which is preliminary data.</text>
</comment>
<evidence type="ECO:0000313" key="2">
    <source>
        <dbReference type="Proteomes" id="UP000265515"/>
    </source>
</evidence>
<dbReference type="Proteomes" id="UP000265515">
    <property type="component" value="Unassembled WGS sequence"/>
</dbReference>
<dbReference type="AlphaFoldDB" id="A0A388KP08"/>